<dbReference type="AlphaFoldDB" id="A0A9P6KW78"/>
<evidence type="ECO:0000256" key="4">
    <source>
        <dbReference type="ARBA" id="ARBA00022722"/>
    </source>
</evidence>
<feature type="compositionally biased region" description="Low complexity" evidence="8">
    <location>
        <begin position="85"/>
        <end position="102"/>
    </location>
</feature>
<dbReference type="GO" id="GO:0046872">
    <property type="term" value="F:metal ion binding"/>
    <property type="evidence" value="ECO:0007669"/>
    <property type="project" value="UniProtKB-KW"/>
</dbReference>
<evidence type="ECO:0000256" key="2">
    <source>
        <dbReference type="ARBA" id="ARBA00005300"/>
    </source>
</evidence>
<keyword evidence="4" id="KW-0540">Nuclease</keyword>
<dbReference type="GO" id="GO:0004523">
    <property type="term" value="F:RNA-DNA hybrid ribonuclease activity"/>
    <property type="evidence" value="ECO:0007669"/>
    <property type="project" value="UniProtKB-EC"/>
</dbReference>
<dbReference type="InterPro" id="IPR012337">
    <property type="entry name" value="RNaseH-like_sf"/>
</dbReference>
<dbReference type="GO" id="GO:0003676">
    <property type="term" value="F:nucleic acid binding"/>
    <property type="evidence" value="ECO:0007669"/>
    <property type="project" value="InterPro"/>
</dbReference>
<evidence type="ECO:0000256" key="3">
    <source>
        <dbReference type="ARBA" id="ARBA00012180"/>
    </source>
</evidence>
<dbReference type="OrthoDB" id="3797754at2759"/>
<dbReference type="InterPro" id="IPR036397">
    <property type="entry name" value="RNaseH_sf"/>
</dbReference>
<feature type="compositionally biased region" description="Polar residues" evidence="8">
    <location>
        <begin position="472"/>
        <end position="500"/>
    </location>
</feature>
<keyword evidence="6" id="KW-0255">Endonuclease</keyword>
<evidence type="ECO:0000313" key="10">
    <source>
        <dbReference type="EMBL" id="KAF9740649.1"/>
    </source>
</evidence>
<feature type="region of interest" description="Disordered" evidence="8">
    <location>
        <begin position="65"/>
        <end position="143"/>
    </location>
</feature>
<evidence type="ECO:0000256" key="5">
    <source>
        <dbReference type="ARBA" id="ARBA00022723"/>
    </source>
</evidence>
<accession>A0A9P6KW78</accession>
<dbReference type="PANTHER" id="PTHR10642">
    <property type="entry name" value="RIBONUCLEASE H1"/>
    <property type="match status" value="1"/>
</dbReference>
<feature type="region of interest" description="Disordered" evidence="8">
    <location>
        <begin position="346"/>
        <end position="384"/>
    </location>
</feature>
<comment type="catalytic activity">
    <reaction evidence="1">
        <text>Endonucleolytic cleavage to 5'-phosphomonoester.</text>
        <dbReference type="EC" id="3.1.26.4"/>
    </reaction>
</comment>
<dbReference type="Gene3D" id="3.30.420.10">
    <property type="entry name" value="Ribonuclease H-like superfamily/Ribonuclease H"/>
    <property type="match status" value="1"/>
</dbReference>
<dbReference type="CDD" id="cd09276">
    <property type="entry name" value="Rnase_HI_RT_non_LTR"/>
    <property type="match status" value="1"/>
</dbReference>
<feature type="compositionally biased region" description="Polar residues" evidence="8">
    <location>
        <begin position="371"/>
        <end position="381"/>
    </location>
</feature>
<dbReference type="EMBL" id="WJXW01000001">
    <property type="protein sequence ID" value="KAF9740649.1"/>
    <property type="molecule type" value="Genomic_DNA"/>
</dbReference>
<dbReference type="PROSITE" id="PS50879">
    <property type="entry name" value="RNASE_H_1"/>
    <property type="match status" value="1"/>
</dbReference>
<dbReference type="GO" id="GO:0043137">
    <property type="term" value="P:DNA replication, removal of RNA primer"/>
    <property type="evidence" value="ECO:0007669"/>
    <property type="project" value="TreeGrafter"/>
</dbReference>
<dbReference type="Proteomes" id="UP000756921">
    <property type="component" value="Unassembled WGS sequence"/>
</dbReference>
<evidence type="ECO:0000256" key="7">
    <source>
        <dbReference type="ARBA" id="ARBA00022801"/>
    </source>
</evidence>
<protein>
    <recommendedName>
        <fullName evidence="3">ribonuclease H</fullName>
        <ecNumber evidence="3">3.1.26.4</ecNumber>
    </recommendedName>
</protein>
<keyword evidence="11" id="KW-1185">Reference proteome</keyword>
<evidence type="ECO:0000256" key="6">
    <source>
        <dbReference type="ARBA" id="ARBA00022759"/>
    </source>
</evidence>
<gene>
    <name evidence="10" type="ORF">PMIN01_00188</name>
</gene>
<evidence type="ECO:0000256" key="8">
    <source>
        <dbReference type="SAM" id="MobiDB-lite"/>
    </source>
</evidence>
<feature type="compositionally biased region" description="Basic residues" evidence="8">
    <location>
        <begin position="108"/>
        <end position="122"/>
    </location>
</feature>
<organism evidence="10 11">
    <name type="scientific">Paraphaeosphaeria minitans</name>
    <dbReference type="NCBI Taxonomy" id="565426"/>
    <lineage>
        <taxon>Eukaryota</taxon>
        <taxon>Fungi</taxon>
        <taxon>Dikarya</taxon>
        <taxon>Ascomycota</taxon>
        <taxon>Pezizomycotina</taxon>
        <taxon>Dothideomycetes</taxon>
        <taxon>Pleosporomycetidae</taxon>
        <taxon>Pleosporales</taxon>
        <taxon>Massarineae</taxon>
        <taxon>Didymosphaeriaceae</taxon>
        <taxon>Paraphaeosphaeria</taxon>
    </lineage>
</organism>
<comment type="caution">
    <text evidence="10">The sequence shown here is derived from an EMBL/GenBank/DDBJ whole genome shotgun (WGS) entry which is preliminary data.</text>
</comment>
<feature type="compositionally biased region" description="Polar residues" evidence="8">
    <location>
        <begin position="75"/>
        <end position="84"/>
    </location>
</feature>
<dbReference type="InterPro" id="IPR050092">
    <property type="entry name" value="RNase_H"/>
</dbReference>
<dbReference type="PANTHER" id="PTHR10642:SF26">
    <property type="entry name" value="RIBONUCLEASE H1"/>
    <property type="match status" value="1"/>
</dbReference>
<feature type="domain" description="RNase H type-1" evidence="9">
    <location>
        <begin position="602"/>
        <end position="749"/>
    </location>
</feature>
<dbReference type="InterPro" id="IPR002156">
    <property type="entry name" value="RNaseH_domain"/>
</dbReference>
<keyword evidence="5" id="KW-0479">Metal-binding</keyword>
<evidence type="ECO:0000259" key="9">
    <source>
        <dbReference type="PROSITE" id="PS50879"/>
    </source>
</evidence>
<evidence type="ECO:0000256" key="1">
    <source>
        <dbReference type="ARBA" id="ARBA00000077"/>
    </source>
</evidence>
<name>A0A9P6KW78_9PLEO</name>
<keyword evidence="7" id="KW-0378">Hydrolase</keyword>
<reference evidence="10" key="1">
    <citation type="journal article" date="2020" name="Mol. Plant Microbe Interact.">
        <title>Genome Sequence of the Biocontrol Agent Coniothyrium minitans strain Conio (IMI 134523).</title>
        <authorList>
            <person name="Patel D."/>
            <person name="Shittu T.A."/>
            <person name="Baroncelli R."/>
            <person name="Muthumeenakshi S."/>
            <person name="Osborne T.H."/>
            <person name="Janganan T.K."/>
            <person name="Sreenivasaprasad S."/>
        </authorList>
    </citation>
    <scope>NUCLEOTIDE SEQUENCE</scope>
    <source>
        <strain evidence="10">Conio</strain>
    </source>
</reference>
<sequence length="776" mass="84918">MPMSRDRGLVGLSAHSPIDLVSEDEEMQVPVASGRPRVHAPVAQLVRYNTRSVTRTQAAETPIIGPRSTALRAGTSANPGSQAHTRAATSNTPTPTASGSTAEITLKPRNKVRHRRSKKRNGNKAAAATSLRKLSPELASSNRKLGADTKGWLIRTQNPTQFEADHTPVDALELSSLKPISNGSLKGVNSEVLAQASVPRHDLAVNESGIGEPQSSSSGAPETSGIPYRDGPSSARSDGEEDLVNGRITARLLSRHSIRTLRTAGSREHFAISAARDSGENLLTPRSRMSMNSNDGAAASRQLIDQHNSSLETNLAGTLNTAGAQLPKTPAWPAGWGLRDNAFDKRSVTSPWQPTDNALCKPKRDEMPPTSMRNSEENGSTLPRALPRPTVIERAVVTRHQETTFSRIIETPQSFSDTSRPRRTLDRILPADRTLTRATDLADSLKPAFLARKRKERTECQDIATQRMTNRYAGSSTSSVNTQATVTRTSRTERLQTTQGWRRGGRGEEDLVVVTGPHRNFNFWKQKAAEELQIGAEMNLISAAVAVFDKRQIQTVVPNRYLRTKRSLRRIVTFPGTIELILNAPITAVKNAYREHTAEKLDTSRVVFWTDGSAATRGHFSKRTRGFAVAWRRSTSTGWGRWEAMGFQAQGELPDSDSMETLAVMKAIAKSYDLAHEMPGQLKAVAIYTDSTSAIHVAQNPKHPLGLHIIRKARMLTKLGLTLSLHWCPGHSGVPGNELADKIAGMARSHDYGRNAEFVDLSDDDDEDWEESDTVA</sequence>
<evidence type="ECO:0000313" key="11">
    <source>
        <dbReference type="Proteomes" id="UP000756921"/>
    </source>
</evidence>
<dbReference type="EC" id="3.1.26.4" evidence="3"/>
<dbReference type="SUPFAM" id="SSF53098">
    <property type="entry name" value="Ribonuclease H-like"/>
    <property type="match status" value="1"/>
</dbReference>
<feature type="region of interest" description="Disordered" evidence="8">
    <location>
        <begin position="206"/>
        <end position="243"/>
    </location>
</feature>
<dbReference type="Pfam" id="PF00075">
    <property type="entry name" value="RNase_H"/>
    <property type="match status" value="1"/>
</dbReference>
<comment type="similarity">
    <text evidence="2">Belongs to the RNase H family.</text>
</comment>
<proteinExistence type="inferred from homology"/>
<feature type="region of interest" description="Disordered" evidence="8">
    <location>
        <begin position="472"/>
        <end position="502"/>
    </location>
</feature>